<dbReference type="RefSeq" id="WP_250752144.1">
    <property type="nucleotide sequence ID" value="NZ_CP098401.1"/>
</dbReference>
<name>A0ABY4TTF8_9SPHN</name>
<proteinExistence type="predicted"/>
<dbReference type="EMBL" id="CP098401">
    <property type="protein sequence ID" value="URW75683.1"/>
    <property type="molecule type" value="Genomic_DNA"/>
</dbReference>
<evidence type="ECO:0000313" key="1">
    <source>
        <dbReference type="EMBL" id="URW75683.1"/>
    </source>
</evidence>
<dbReference type="Proteomes" id="UP001055580">
    <property type="component" value="Chromosome"/>
</dbReference>
<evidence type="ECO:0000313" key="2">
    <source>
        <dbReference type="Proteomes" id="UP001055580"/>
    </source>
</evidence>
<sequence length="66" mass="7190">MSIAAYSQPSFGPDLVTVTAEAPDRRTGYANVNIRVLRCKIGDLVKATEQGLALKIQPETCKRPTE</sequence>
<organism evidence="1 2">
    <name type="scientific">Sphingomonas donggukensis</name>
    <dbReference type="NCBI Taxonomy" id="2949093"/>
    <lineage>
        <taxon>Bacteria</taxon>
        <taxon>Pseudomonadati</taxon>
        <taxon>Pseudomonadota</taxon>
        <taxon>Alphaproteobacteria</taxon>
        <taxon>Sphingomonadales</taxon>
        <taxon>Sphingomonadaceae</taxon>
        <taxon>Sphingomonas</taxon>
    </lineage>
</organism>
<gene>
    <name evidence="1" type="ORF">M9980_00130</name>
</gene>
<keyword evidence="2" id="KW-1185">Reference proteome</keyword>
<protein>
    <submittedName>
        <fullName evidence="1">Uncharacterized protein</fullName>
    </submittedName>
</protein>
<reference evidence="1" key="1">
    <citation type="submission" date="2022-05" db="EMBL/GenBank/DDBJ databases">
        <title>Sphingomonas sp. strain RMG20 Genome sequencing and assembly.</title>
        <authorList>
            <person name="Kim I."/>
        </authorList>
    </citation>
    <scope>NUCLEOTIDE SEQUENCE</scope>
    <source>
        <strain evidence="1">RMG20</strain>
    </source>
</reference>
<accession>A0ABY4TTF8</accession>